<evidence type="ECO:0000313" key="1">
    <source>
        <dbReference type="EMBL" id="CAG8534807.1"/>
    </source>
</evidence>
<sequence>MTPIPVTKNSYKNVIANPSPSYSLFPPSAGHAQDINIEKLLKNTIGQ</sequence>
<dbReference type="Proteomes" id="UP000789508">
    <property type="component" value="Unassembled WGS sequence"/>
</dbReference>
<keyword evidence="2" id="KW-1185">Reference proteome</keyword>
<proteinExistence type="predicted"/>
<evidence type="ECO:0000313" key="2">
    <source>
        <dbReference type="Proteomes" id="UP000789508"/>
    </source>
</evidence>
<dbReference type="AlphaFoldDB" id="A0A9N9ALG1"/>
<accession>A0A9N9ALG1</accession>
<comment type="caution">
    <text evidence="1">The sequence shown here is derived from an EMBL/GenBank/DDBJ whole genome shotgun (WGS) entry which is preliminary data.</text>
</comment>
<protein>
    <submittedName>
        <fullName evidence="1">13111_t:CDS:1</fullName>
    </submittedName>
</protein>
<gene>
    <name evidence="1" type="ORF">ALEPTO_LOCUS5117</name>
</gene>
<name>A0A9N9ALG1_9GLOM</name>
<dbReference type="EMBL" id="CAJVPS010001351">
    <property type="protein sequence ID" value="CAG8534807.1"/>
    <property type="molecule type" value="Genomic_DNA"/>
</dbReference>
<reference evidence="1" key="1">
    <citation type="submission" date="2021-06" db="EMBL/GenBank/DDBJ databases">
        <authorList>
            <person name="Kallberg Y."/>
            <person name="Tangrot J."/>
            <person name="Rosling A."/>
        </authorList>
    </citation>
    <scope>NUCLEOTIDE SEQUENCE</scope>
    <source>
        <strain evidence="1">FL130A</strain>
    </source>
</reference>
<organism evidence="1 2">
    <name type="scientific">Ambispora leptoticha</name>
    <dbReference type="NCBI Taxonomy" id="144679"/>
    <lineage>
        <taxon>Eukaryota</taxon>
        <taxon>Fungi</taxon>
        <taxon>Fungi incertae sedis</taxon>
        <taxon>Mucoromycota</taxon>
        <taxon>Glomeromycotina</taxon>
        <taxon>Glomeromycetes</taxon>
        <taxon>Archaeosporales</taxon>
        <taxon>Ambisporaceae</taxon>
        <taxon>Ambispora</taxon>
    </lineage>
</organism>